<keyword evidence="2" id="KW-1185">Reference proteome</keyword>
<comment type="caution">
    <text evidence="1">The sequence shown here is derived from an EMBL/GenBank/DDBJ whole genome shotgun (WGS) entry which is preliminary data.</text>
</comment>
<accession>A0A9R1X8U4</accession>
<dbReference type="Proteomes" id="UP000235145">
    <property type="component" value="Unassembled WGS sequence"/>
</dbReference>
<organism evidence="1 2">
    <name type="scientific">Lactuca sativa</name>
    <name type="common">Garden lettuce</name>
    <dbReference type="NCBI Taxonomy" id="4236"/>
    <lineage>
        <taxon>Eukaryota</taxon>
        <taxon>Viridiplantae</taxon>
        <taxon>Streptophyta</taxon>
        <taxon>Embryophyta</taxon>
        <taxon>Tracheophyta</taxon>
        <taxon>Spermatophyta</taxon>
        <taxon>Magnoliopsida</taxon>
        <taxon>eudicotyledons</taxon>
        <taxon>Gunneridae</taxon>
        <taxon>Pentapetalae</taxon>
        <taxon>asterids</taxon>
        <taxon>campanulids</taxon>
        <taxon>Asterales</taxon>
        <taxon>Asteraceae</taxon>
        <taxon>Cichorioideae</taxon>
        <taxon>Cichorieae</taxon>
        <taxon>Lactucinae</taxon>
        <taxon>Lactuca</taxon>
    </lineage>
</organism>
<reference evidence="1 2" key="1">
    <citation type="journal article" date="2017" name="Nat. Commun.">
        <title>Genome assembly with in vitro proximity ligation data and whole-genome triplication in lettuce.</title>
        <authorList>
            <person name="Reyes-Chin-Wo S."/>
            <person name="Wang Z."/>
            <person name="Yang X."/>
            <person name="Kozik A."/>
            <person name="Arikit S."/>
            <person name="Song C."/>
            <person name="Xia L."/>
            <person name="Froenicke L."/>
            <person name="Lavelle D.O."/>
            <person name="Truco M.J."/>
            <person name="Xia R."/>
            <person name="Zhu S."/>
            <person name="Xu C."/>
            <person name="Xu H."/>
            <person name="Xu X."/>
            <person name="Cox K."/>
            <person name="Korf I."/>
            <person name="Meyers B.C."/>
            <person name="Michelmore R.W."/>
        </authorList>
    </citation>
    <scope>NUCLEOTIDE SEQUENCE [LARGE SCALE GENOMIC DNA]</scope>
    <source>
        <strain evidence="2">cv. Salinas</strain>
        <tissue evidence="1">Seedlings</tissue>
    </source>
</reference>
<name>A0A9R1X8U4_LACSA</name>
<evidence type="ECO:0000313" key="2">
    <source>
        <dbReference type="Proteomes" id="UP000235145"/>
    </source>
</evidence>
<dbReference type="AlphaFoldDB" id="A0A9R1X8U4"/>
<proteinExistence type="predicted"/>
<dbReference type="EMBL" id="NBSK02000005">
    <property type="protein sequence ID" value="KAJ0203184.1"/>
    <property type="molecule type" value="Genomic_DNA"/>
</dbReference>
<protein>
    <submittedName>
        <fullName evidence="1">Uncharacterized protein</fullName>
    </submittedName>
</protein>
<evidence type="ECO:0000313" key="1">
    <source>
        <dbReference type="EMBL" id="KAJ0203184.1"/>
    </source>
</evidence>
<gene>
    <name evidence="1" type="ORF">LSAT_V11C500256380</name>
</gene>
<sequence length="182" mass="21121">MNCLSLNISGTKEDFKTQWVCRLKVAHKINFIGLHTYINTDGCWDSTDHDSRIVRSGLKWQIRRKIQLTFCPSSASAFNRFIYEAGLQEFNMGGERYTYMTRVDAKLSKLVIESNYLAPKLWDVKEEIKQRRKVNHQKENQEPLDLKESVVALEKAAEHHILSNNELSKKALGFIGYLNLKE</sequence>